<dbReference type="Proteomes" id="UP000597762">
    <property type="component" value="Unassembled WGS sequence"/>
</dbReference>
<feature type="region of interest" description="Disordered" evidence="1">
    <location>
        <begin position="27"/>
        <end position="48"/>
    </location>
</feature>
<dbReference type="InterPro" id="IPR054537">
    <property type="entry name" value="HECA_N"/>
</dbReference>
<evidence type="ECO:0000259" key="2">
    <source>
        <dbReference type="Pfam" id="PF15353"/>
    </source>
</evidence>
<feature type="compositionally biased region" description="Polar residues" evidence="1">
    <location>
        <begin position="161"/>
        <end position="170"/>
    </location>
</feature>
<proteinExistence type="predicted"/>
<name>A0A812EMK2_ACAPH</name>
<organism evidence="4 5">
    <name type="scientific">Acanthosepion pharaonis</name>
    <name type="common">Pharaoh cuttlefish</name>
    <name type="synonym">Sepia pharaonis</name>
    <dbReference type="NCBI Taxonomy" id="158019"/>
    <lineage>
        <taxon>Eukaryota</taxon>
        <taxon>Metazoa</taxon>
        <taxon>Spiralia</taxon>
        <taxon>Lophotrochozoa</taxon>
        <taxon>Mollusca</taxon>
        <taxon>Cephalopoda</taxon>
        <taxon>Coleoidea</taxon>
        <taxon>Decapodiformes</taxon>
        <taxon>Sepiida</taxon>
        <taxon>Sepiina</taxon>
        <taxon>Sepiidae</taxon>
        <taxon>Acanthosepion</taxon>
    </lineage>
</organism>
<dbReference type="InterPro" id="IPR031947">
    <property type="entry name" value="Headcase_mid"/>
</dbReference>
<evidence type="ECO:0000259" key="3">
    <source>
        <dbReference type="Pfam" id="PF16002"/>
    </source>
</evidence>
<feature type="region of interest" description="Disordered" evidence="1">
    <location>
        <begin position="158"/>
        <end position="256"/>
    </location>
</feature>
<gene>
    <name evidence="4" type="ORF">SPHA_75312</name>
</gene>
<dbReference type="EMBL" id="CAHIKZ030005455">
    <property type="protein sequence ID" value="CAE1325683.1"/>
    <property type="molecule type" value="Genomic_DNA"/>
</dbReference>
<feature type="compositionally biased region" description="Gly residues" evidence="1">
    <location>
        <begin position="36"/>
        <end position="45"/>
    </location>
</feature>
<feature type="domain" description="Headcase N-terminal" evidence="2">
    <location>
        <begin position="58"/>
        <end position="158"/>
    </location>
</feature>
<dbReference type="Pfam" id="PF16002">
    <property type="entry name" value="Headcase"/>
    <property type="match status" value="1"/>
</dbReference>
<evidence type="ECO:0000313" key="4">
    <source>
        <dbReference type="EMBL" id="CAE1325683.1"/>
    </source>
</evidence>
<dbReference type="OrthoDB" id="10012848at2759"/>
<dbReference type="PANTHER" id="PTHR13425">
    <property type="entry name" value="HEADCASE PROTEIN"/>
    <property type="match status" value="1"/>
</dbReference>
<feature type="domain" description="Headcase middle" evidence="3">
    <location>
        <begin position="283"/>
        <end position="494"/>
    </location>
</feature>
<dbReference type="PANTHER" id="PTHR13425:SF3">
    <property type="entry name" value="HEADCASE PROTEIN HOMOLOG"/>
    <property type="match status" value="1"/>
</dbReference>
<comment type="caution">
    <text evidence="4">The sequence shown here is derived from an EMBL/GenBank/DDBJ whole genome shotgun (WGS) entry which is preliminary data.</text>
</comment>
<dbReference type="AlphaFoldDB" id="A0A812EMK2"/>
<reference evidence="4" key="1">
    <citation type="submission" date="2021-01" db="EMBL/GenBank/DDBJ databases">
        <authorList>
            <person name="Li R."/>
            <person name="Bekaert M."/>
        </authorList>
    </citation>
    <scope>NUCLEOTIDE SEQUENCE</scope>
    <source>
        <strain evidence="4">Farmed</strain>
    </source>
</reference>
<keyword evidence="5" id="KW-1185">Reference proteome</keyword>
<feature type="compositionally biased region" description="Low complexity" evidence="1">
    <location>
        <begin position="192"/>
        <end position="231"/>
    </location>
</feature>
<protein>
    <submittedName>
        <fullName evidence="4">HECA</fullName>
    </submittedName>
</protein>
<feature type="compositionally biased region" description="Basic residues" evidence="1">
    <location>
        <begin position="171"/>
        <end position="180"/>
    </location>
</feature>
<evidence type="ECO:0000256" key="1">
    <source>
        <dbReference type="SAM" id="MobiDB-lite"/>
    </source>
</evidence>
<accession>A0A812EMK2</accession>
<feature type="compositionally biased region" description="Polar residues" evidence="1">
    <location>
        <begin position="232"/>
        <end position="256"/>
    </location>
</feature>
<evidence type="ECO:0000313" key="5">
    <source>
        <dbReference type="Proteomes" id="UP000597762"/>
    </source>
</evidence>
<dbReference type="InterPro" id="IPR026066">
    <property type="entry name" value="Headcase"/>
</dbReference>
<dbReference type="Pfam" id="PF15353">
    <property type="entry name" value="HECA_N"/>
    <property type="match status" value="1"/>
</dbReference>
<sequence>MPAHKHNRHHRTREDEHNNNLLVEQQDNHHQQQNGGVIGGGGQGQGPNDNQTPNSLVRCCVPTGCSDITEFIDPSDPCDSVKVVCNNENCAVGSWMHRFCFESWEQGVLAYLRSCGRARSWSEKQRLQNLWTKKGYDLAFKACDCKCSRGHLRKDLDYIPPTQNDNANSTKKGRKNKKKNDKPVAVMTSKVGMNPNNHNGNNHGGTNSCSNNGAGRPRTSSVSTGSSPPNSYLSCSPATPVGSPSSTSNLNAQSQKKNIKCDNAVDPMGTGQSLQNQTGATNGVSLFKRRSDLSAFKNLPRYKQNPYYIKMEDEGSHGNDDTRLFVLSTLSSHKMGSLPCVLCKCELPVFDRYPLIDGTLFLSPQSYLQQSGSGKENNSSNNHLGSGDHKQVQIDFDGKLQYLNAVCICCLEGRTDVRCSFCKKRWDGSTLLLGTMYSYDIFAAMPCCPKRLTCKYCRRAVVDVTAGLPYYSEYSHRIQCPYCKVKDYHFIRPLYETFFVKNPIWNEKDK</sequence>